<dbReference type="GO" id="GO:0005763">
    <property type="term" value="C:mitochondrial small ribosomal subunit"/>
    <property type="evidence" value="ECO:0007669"/>
    <property type="project" value="UniProtKB-UniRule"/>
</dbReference>
<dbReference type="RefSeq" id="XP_067551109.1">
    <property type="nucleotide sequence ID" value="XM_067689794.1"/>
</dbReference>
<dbReference type="InterPro" id="IPR017081">
    <property type="entry name" value="Ribosomal_mS35"/>
</dbReference>
<evidence type="ECO:0000313" key="3">
    <source>
        <dbReference type="EMBL" id="KAG5421993.1"/>
    </source>
</evidence>
<sequence length="308" mass="35856">MKQIRSSSSILRGIRTYSSSAVNKPELYLNPHAWQGLPADQVFQLHQIRKKYLGDAYNPTNEERTAILSTITSLTANKPALDYAFEIENFKERVMNNTPMKDRGKPQKLSNMFVINTGAEPHHSRRIENLHRVSAFEMPLLAKYRQPYTPKPRTQAPIKLTYNSDFSEDVSNKHNRKVTLYVELKDLQLTKEQEHKFKILAGRRFHHGSDSFQLKCERYPQAAQNVSWLIDTFNKLLAESKDLSKETFADIPLDKRHMKTWTTKPKPVFPEEWKRPQDAPTKRHEIVNNLVEMSKEKLDLDQLSKISP</sequence>
<keyword evidence="1" id="KW-0689">Ribosomal protein</keyword>
<accession>A0A8H7ZHS3</accession>
<proteinExistence type="inferred from homology"/>
<evidence type="ECO:0000256" key="1">
    <source>
        <dbReference type="PIRNR" id="PIRNR036995"/>
    </source>
</evidence>
<dbReference type="EMBL" id="JAEOAQ010000001">
    <property type="protein sequence ID" value="KAG5421993.1"/>
    <property type="molecule type" value="Genomic_DNA"/>
</dbReference>
<comment type="function">
    <text evidence="1">Component of the mitochondrial ribosome (mitoribosome), a dedicated translation machinery responsible for the synthesis of mitochondrial genome-encoded proteins, including at least some of the essential transmembrane subunits of the mitochondrial respiratory chain. The mitoribosomes are attached to the mitochondrial inner membrane and translation products are cotranslationally integrated into the membrane.</text>
</comment>
<organism evidence="3 4">
    <name type="scientific">Candida metapsilosis</name>
    <dbReference type="NCBI Taxonomy" id="273372"/>
    <lineage>
        <taxon>Eukaryota</taxon>
        <taxon>Fungi</taxon>
        <taxon>Dikarya</taxon>
        <taxon>Ascomycota</taxon>
        <taxon>Saccharomycotina</taxon>
        <taxon>Pichiomycetes</taxon>
        <taxon>Debaryomycetaceae</taxon>
        <taxon>Candida/Lodderomyces clade</taxon>
        <taxon>Candida</taxon>
    </lineage>
</organism>
<evidence type="ECO:0000259" key="2">
    <source>
        <dbReference type="Pfam" id="PF10213"/>
    </source>
</evidence>
<dbReference type="GO" id="GO:0003735">
    <property type="term" value="F:structural constituent of ribosome"/>
    <property type="evidence" value="ECO:0007669"/>
    <property type="project" value="UniProtKB-UniRule"/>
</dbReference>
<dbReference type="GO" id="GO:0032543">
    <property type="term" value="P:mitochondrial translation"/>
    <property type="evidence" value="ECO:0007669"/>
    <property type="project" value="UniProtKB-UniRule"/>
</dbReference>
<dbReference type="Pfam" id="PF10213">
    <property type="entry name" value="MRP-S28"/>
    <property type="match status" value="1"/>
</dbReference>
<keyword evidence="1" id="KW-0496">Mitochondrion</keyword>
<dbReference type="PANTHER" id="PTHR13490">
    <property type="entry name" value="MITOCHONDRIAL 28S RIBOSOMAL PROTEIN S28"/>
    <property type="match status" value="1"/>
</dbReference>
<dbReference type="GeneID" id="93649715"/>
<comment type="caution">
    <text evidence="3">The sequence shown here is derived from an EMBL/GenBank/DDBJ whole genome shotgun (WGS) entry which is preliminary data.</text>
</comment>
<evidence type="ECO:0000313" key="4">
    <source>
        <dbReference type="Proteomes" id="UP000669133"/>
    </source>
</evidence>
<keyword evidence="1" id="KW-0687">Ribonucleoprotein</keyword>
<dbReference type="OrthoDB" id="283424at2759"/>
<dbReference type="PIRSF" id="PIRSF036995">
    <property type="entry name" value="RSM24"/>
    <property type="match status" value="1"/>
</dbReference>
<dbReference type="InterPro" id="IPR019349">
    <property type="entry name" value="Ribosomal_mS35_mit"/>
</dbReference>
<name>A0A8H7ZHS3_9ASCO</name>
<dbReference type="Proteomes" id="UP000669133">
    <property type="component" value="Unassembled WGS sequence"/>
</dbReference>
<gene>
    <name evidence="3" type="ORF">I9W82_001086</name>
</gene>
<comment type="subcellular location">
    <subcellularLocation>
        <location evidence="1">Mitochondrion</location>
    </subcellularLocation>
</comment>
<dbReference type="AlphaFoldDB" id="A0A8H7ZHS3"/>
<comment type="similarity">
    <text evidence="1">Belongs to the mitochondrion-specific ribosomal protein mS35 family.</text>
</comment>
<keyword evidence="4" id="KW-1185">Reference proteome</keyword>
<protein>
    <recommendedName>
        <fullName evidence="1">Small ribosomal subunit protein mS35</fullName>
    </recommendedName>
    <alternativeName>
        <fullName evidence="1">37S ribosomal protein S24, mitochondrial</fullName>
    </alternativeName>
</protein>
<dbReference type="PANTHER" id="PTHR13490:SF0">
    <property type="entry name" value="SMALL RIBOSOMAL SUBUNIT PROTEIN MS35"/>
    <property type="match status" value="1"/>
</dbReference>
<reference evidence="3 4" key="1">
    <citation type="submission" date="2020-12" db="EMBL/GenBank/DDBJ databases">
        <title>Effect of drift, selection, and recombination on the evolution of hybrid genomes in Candida yeast pathogens.</title>
        <authorList>
            <person name="Mixao V."/>
            <person name="Ksiezopolska E."/>
            <person name="Saus E."/>
            <person name="Boekhout T."/>
            <person name="Gacser A."/>
            <person name="Gabaldon T."/>
        </authorList>
    </citation>
    <scope>NUCLEOTIDE SEQUENCE [LARGE SCALE GENOMIC DNA]</scope>
    <source>
        <strain evidence="3 4">BP57</strain>
    </source>
</reference>
<feature type="domain" description="Small ribosomal subunit protein mS35 mitochondrial conserved" evidence="2">
    <location>
        <begin position="147"/>
        <end position="274"/>
    </location>
</feature>
<dbReference type="InterPro" id="IPR039848">
    <property type="entry name" value="Ribosomal_mS35_mt"/>
</dbReference>